<evidence type="ECO:0000256" key="3">
    <source>
        <dbReference type="SAM" id="SignalP"/>
    </source>
</evidence>
<organism evidence="4 5">
    <name type="scientific">Trujillonella endophytica</name>
    <dbReference type="NCBI Taxonomy" id="673521"/>
    <lineage>
        <taxon>Bacteria</taxon>
        <taxon>Bacillati</taxon>
        <taxon>Actinomycetota</taxon>
        <taxon>Actinomycetes</taxon>
        <taxon>Geodermatophilales</taxon>
        <taxon>Geodermatophilaceae</taxon>
        <taxon>Trujillonella</taxon>
    </lineage>
</organism>
<dbReference type="EMBL" id="FOEE01000022">
    <property type="protein sequence ID" value="SEP28243.1"/>
    <property type="molecule type" value="Genomic_DNA"/>
</dbReference>
<keyword evidence="3" id="KW-0732">Signal</keyword>
<reference evidence="5" key="1">
    <citation type="submission" date="2016-10" db="EMBL/GenBank/DDBJ databases">
        <authorList>
            <person name="Varghese N."/>
            <person name="Submissions S."/>
        </authorList>
    </citation>
    <scope>NUCLEOTIDE SEQUENCE [LARGE SCALE GENOMIC DNA]</scope>
    <source>
        <strain evidence="5">DSM 45413</strain>
    </source>
</reference>
<keyword evidence="2" id="KW-0812">Transmembrane</keyword>
<evidence type="ECO:0000256" key="1">
    <source>
        <dbReference type="SAM" id="MobiDB-lite"/>
    </source>
</evidence>
<evidence type="ECO:0008006" key="6">
    <source>
        <dbReference type="Google" id="ProtNLM"/>
    </source>
</evidence>
<keyword evidence="5" id="KW-1185">Reference proteome</keyword>
<keyword evidence="2" id="KW-0472">Membrane</keyword>
<sequence length="305" mass="29305">MTRTTRVLLALLTALGALLLLPGTASATPSPDPARGLQECVGSLLALTPGACAELLAPGGAPGSAPAPPPAADAGAGTDAEPPATSPGGAPATGAGEPGTEPPGAVALPGLPGTDAVVGPIGDGCAALAGVLGVGGGCPALTVLLDCVTDPTGPACAELPGLTCETVLDLLPADVPFDCSGLPGLELPAGFCLPLGEVVHLLEGIGLGVVLDRLPQPLVDLVDALICPEAAPAPAPAPQPQHPQPVQPVAQPEQHQPVVVPVVSGGGPGGGQLAYTGMDPKPYLAGGVVALGLGTGLTLLGRRRA</sequence>
<gene>
    <name evidence="4" type="ORF">SAMN05660991_04503</name>
</gene>
<feature type="signal peptide" evidence="3">
    <location>
        <begin position="1"/>
        <end position="27"/>
    </location>
</feature>
<dbReference type="PRINTS" id="PR01217">
    <property type="entry name" value="PRICHEXTENSN"/>
</dbReference>
<feature type="region of interest" description="Disordered" evidence="1">
    <location>
        <begin position="233"/>
        <end position="252"/>
    </location>
</feature>
<protein>
    <recommendedName>
        <fullName evidence="6">LPXTG-motif cell wall anchor domain-containing protein</fullName>
    </recommendedName>
</protein>
<dbReference type="Proteomes" id="UP000198960">
    <property type="component" value="Unassembled WGS sequence"/>
</dbReference>
<feature type="region of interest" description="Disordered" evidence="1">
    <location>
        <begin position="60"/>
        <end position="111"/>
    </location>
</feature>
<feature type="transmembrane region" description="Helical" evidence="2">
    <location>
        <begin position="283"/>
        <end position="301"/>
    </location>
</feature>
<name>A0A1H8WL42_9ACTN</name>
<feature type="compositionally biased region" description="Pro residues" evidence="1">
    <location>
        <begin position="233"/>
        <end position="246"/>
    </location>
</feature>
<evidence type="ECO:0000313" key="5">
    <source>
        <dbReference type="Proteomes" id="UP000198960"/>
    </source>
</evidence>
<feature type="compositionally biased region" description="Low complexity" evidence="1">
    <location>
        <begin position="72"/>
        <end position="111"/>
    </location>
</feature>
<dbReference type="AlphaFoldDB" id="A0A1H8WL42"/>
<feature type="chain" id="PRO_5011663298" description="LPXTG-motif cell wall anchor domain-containing protein" evidence="3">
    <location>
        <begin position="28"/>
        <end position="305"/>
    </location>
</feature>
<keyword evidence="2" id="KW-1133">Transmembrane helix</keyword>
<proteinExistence type="predicted"/>
<dbReference type="RefSeq" id="WP_091949250.1">
    <property type="nucleotide sequence ID" value="NZ_FOEE01000022.1"/>
</dbReference>
<evidence type="ECO:0000313" key="4">
    <source>
        <dbReference type="EMBL" id="SEP28243.1"/>
    </source>
</evidence>
<accession>A0A1H8WL42</accession>
<evidence type="ECO:0000256" key="2">
    <source>
        <dbReference type="SAM" id="Phobius"/>
    </source>
</evidence>